<dbReference type="HAMAP" id="MF_00261">
    <property type="entry name" value="RNApol_arch_Rpo11"/>
    <property type="match status" value="1"/>
</dbReference>
<dbReference type="PROSITE" id="PS01154">
    <property type="entry name" value="RNA_POL_L_13KD"/>
    <property type="match status" value="1"/>
</dbReference>
<dbReference type="InterPro" id="IPR009025">
    <property type="entry name" value="RBP11-like_dimer"/>
</dbReference>
<comment type="similarity">
    <text evidence="5">Belongs to the archaeal Rpo11/eukaryotic RPB11/RPC19 RNA polymerase subunit family.</text>
</comment>
<dbReference type="InterPro" id="IPR036603">
    <property type="entry name" value="RBP11-like"/>
</dbReference>
<evidence type="ECO:0000256" key="5">
    <source>
        <dbReference type="ARBA" id="ARBA00025751"/>
    </source>
</evidence>
<evidence type="ECO:0000256" key="1">
    <source>
        <dbReference type="ARBA" id="ARBA00004123"/>
    </source>
</evidence>
<dbReference type="Pfam" id="PF13656">
    <property type="entry name" value="RNA_pol_L_2"/>
    <property type="match status" value="1"/>
</dbReference>
<evidence type="ECO:0000256" key="4">
    <source>
        <dbReference type="ARBA" id="ARBA00023242"/>
    </source>
</evidence>
<keyword evidence="2 7" id="KW-0240">DNA-directed RNA polymerase</keyword>
<comment type="subcellular location">
    <subcellularLocation>
        <location evidence="1">Nucleus</location>
    </subcellularLocation>
</comment>
<keyword evidence="8" id="KW-1185">Reference proteome</keyword>
<dbReference type="PANTHER" id="PTHR13946">
    <property type="entry name" value="DNA-DIRECTED RNA POLYMERASE I,II,III"/>
    <property type="match status" value="1"/>
</dbReference>
<protein>
    <submittedName>
        <fullName evidence="7">DNA-directed RNA polymerase II core subunit</fullName>
    </submittedName>
</protein>
<comment type="caution">
    <text evidence="7">The sequence shown here is derived from an EMBL/GenBank/DDBJ whole genome shotgun (WGS) entry which is preliminary data.</text>
</comment>
<accession>A0ABR4NGP5</accession>
<evidence type="ECO:0000256" key="2">
    <source>
        <dbReference type="ARBA" id="ARBA00022478"/>
    </source>
</evidence>
<dbReference type="InterPro" id="IPR022905">
    <property type="entry name" value="Rpo11-like"/>
</dbReference>
<dbReference type="SUPFAM" id="SSF55257">
    <property type="entry name" value="RBP11-like subunits of RNA polymerase"/>
    <property type="match status" value="1"/>
</dbReference>
<dbReference type="GO" id="GO:0000428">
    <property type="term" value="C:DNA-directed RNA polymerase complex"/>
    <property type="evidence" value="ECO:0007669"/>
    <property type="project" value="UniProtKB-KW"/>
</dbReference>
<dbReference type="InterPro" id="IPR037685">
    <property type="entry name" value="RBP11"/>
</dbReference>
<dbReference type="Gene3D" id="3.30.1360.10">
    <property type="entry name" value="RNA polymerase, RBP11-like subunit"/>
    <property type="match status" value="1"/>
</dbReference>
<proteinExistence type="inferred from homology"/>
<dbReference type="PANTHER" id="PTHR13946:SF16">
    <property type="entry name" value="DNA-DIRECTED RNA POLYMERASE II SUBUNIT RPB11"/>
    <property type="match status" value="1"/>
</dbReference>
<evidence type="ECO:0000313" key="7">
    <source>
        <dbReference type="EMBL" id="KAL2918672.1"/>
    </source>
</evidence>
<keyword evidence="4" id="KW-0539">Nucleus</keyword>
<evidence type="ECO:0000256" key="3">
    <source>
        <dbReference type="ARBA" id="ARBA00023163"/>
    </source>
</evidence>
<dbReference type="InterPro" id="IPR008193">
    <property type="entry name" value="RNA_pol_Rpb11_13-16kDa_CS"/>
</dbReference>
<keyword evidence="3" id="KW-0804">Transcription</keyword>
<reference evidence="7 8" key="1">
    <citation type="submission" date="2023-09" db="EMBL/GenBank/DDBJ databases">
        <title>Pangenome analysis of Batrachochytrium dendrobatidis and related Chytrids.</title>
        <authorList>
            <person name="Yacoub M.N."/>
            <person name="Stajich J.E."/>
            <person name="James T.Y."/>
        </authorList>
    </citation>
    <scope>NUCLEOTIDE SEQUENCE [LARGE SCALE GENOMIC DNA]</scope>
    <source>
        <strain evidence="7 8">JEL0888</strain>
    </source>
</reference>
<evidence type="ECO:0000259" key="6">
    <source>
        <dbReference type="Pfam" id="PF13656"/>
    </source>
</evidence>
<dbReference type="CDD" id="cd06926">
    <property type="entry name" value="RNAP_II_RPB11"/>
    <property type="match status" value="1"/>
</dbReference>
<dbReference type="Proteomes" id="UP001527925">
    <property type="component" value="Unassembled WGS sequence"/>
</dbReference>
<name>A0ABR4NGP5_9FUNG</name>
<sequence>MANAPPTWELLLVPEGMKKITMEMDTKIPNAATFTVLKEDHTLGNLLRMQLLKNPKVIFAGYKMPHPLEHQFVLKIQTTPDTSPLDVLQHEIANLIQEVGTIKLKFENALTSRTLNPGEAPIPMHLPMRERRDF</sequence>
<organism evidence="7 8">
    <name type="scientific">Polyrhizophydium stewartii</name>
    <dbReference type="NCBI Taxonomy" id="2732419"/>
    <lineage>
        <taxon>Eukaryota</taxon>
        <taxon>Fungi</taxon>
        <taxon>Fungi incertae sedis</taxon>
        <taxon>Chytridiomycota</taxon>
        <taxon>Chytridiomycota incertae sedis</taxon>
        <taxon>Chytridiomycetes</taxon>
        <taxon>Rhizophydiales</taxon>
        <taxon>Rhizophydiales incertae sedis</taxon>
        <taxon>Polyrhizophydium</taxon>
    </lineage>
</organism>
<feature type="domain" description="DNA-directed RNA polymerase RBP11-like dimerisation" evidence="6">
    <location>
        <begin position="31"/>
        <end position="103"/>
    </location>
</feature>
<gene>
    <name evidence="7" type="primary">RPB11</name>
    <name evidence="7" type="ORF">HK105_201506</name>
</gene>
<evidence type="ECO:0000313" key="8">
    <source>
        <dbReference type="Proteomes" id="UP001527925"/>
    </source>
</evidence>
<dbReference type="EMBL" id="JADGIZ020000005">
    <property type="protein sequence ID" value="KAL2918672.1"/>
    <property type="molecule type" value="Genomic_DNA"/>
</dbReference>